<dbReference type="GO" id="GO:0016787">
    <property type="term" value="F:hydrolase activity"/>
    <property type="evidence" value="ECO:0007669"/>
    <property type="project" value="InterPro"/>
</dbReference>
<dbReference type="PANTHER" id="PTHR47751">
    <property type="entry name" value="SUPERFAMILY HYDROLASE, PUTATIVE (AFU_ORTHOLOGUE AFUA_2G16580)-RELATED"/>
    <property type="match status" value="1"/>
</dbReference>
<evidence type="ECO:0000313" key="3">
    <source>
        <dbReference type="EMBL" id="RIY34036.1"/>
    </source>
</evidence>
<keyword evidence="1" id="KW-0732">Signal</keyword>
<dbReference type="InterPro" id="IPR000383">
    <property type="entry name" value="Xaa-Pro-like_dom"/>
</dbReference>
<keyword evidence="4" id="KW-1185">Reference proteome</keyword>
<evidence type="ECO:0000313" key="4">
    <source>
        <dbReference type="Proteomes" id="UP000266258"/>
    </source>
</evidence>
<sequence>MLKKRILATLIAGALSSTAFADLSIVTNSNVAVGAEALAPVSLVSNWDKTFAENANVAHQKVTFKNRYGISIVADLYYPKDLDPSRQYPAIAVSGPFGAIKEQSSGLYAQTLAASGFVTIAFDPSYTGESGGFPRNISSPDVNTEDFYAAVDFLGSQAFVNREQIGILGICGWGGFALSAASADTRVKAVATTVMYDMSRAIGYGMGSGGDLYGTEVRQQMKEGIATQRYQDFTNRTPAYMPNAFKGDMNNDPVLLEYASYYATERGFHERSINSNAGWALTNANSFINFPTLSKTYEITAPTLIVAGEVAFSRYFSEDAFKEVGAKNKELLIVPGANHVDLYDNVNKIPFAKLVEFYQTNLVK</sequence>
<dbReference type="OrthoDB" id="9805123at2"/>
<dbReference type="InterPro" id="IPR051411">
    <property type="entry name" value="Polyketide_trans_af380"/>
</dbReference>
<accession>A0A3A1Y9N3</accession>
<feature type="domain" description="Xaa-Pro dipeptidyl-peptidase-like" evidence="2">
    <location>
        <begin position="69"/>
        <end position="200"/>
    </location>
</feature>
<dbReference type="SUPFAM" id="SSF53474">
    <property type="entry name" value="alpha/beta-Hydrolases"/>
    <property type="match status" value="1"/>
</dbReference>
<dbReference type="Pfam" id="PF02129">
    <property type="entry name" value="Peptidase_S15"/>
    <property type="match status" value="1"/>
</dbReference>
<organism evidence="3 4">
    <name type="scientific">Psittacicella melopsittaci</name>
    <dbReference type="NCBI Taxonomy" id="2028576"/>
    <lineage>
        <taxon>Bacteria</taxon>
        <taxon>Pseudomonadati</taxon>
        <taxon>Pseudomonadota</taxon>
        <taxon>Gammaproteobacteria</taxon>
        <taxon>Pasteurellales</taxon>
        <taxon>Psittacicellaceae</taxon>
        <taxon>Psittacicella</taxon>
    </lineage>
</organism>
<proteinExistence type="predicted"/>
<feature type="chain" id="PRO_5017374601" description="Xaa-Pro dipeptidyl-peptidase-like domain-containing protein" evidence="1">
    <location>
        <begin position="22"/>
        <end position="364"/>
    </location>
</feature>
<evidence type="ECO:0000259" key="2">
    <source>
        <dbReference type="Pfam" id="PF02129"/>
    </source>
</evidence>
<dbReference type="InterPro" id="IPR029058">
    <property type="entry name" value="AB_hydrolase_fold"/>
</dbReference>
<dbReference type="PANTHER" id="PTHR47751:SF1">
    <property type="entry name" value="SUPERFAMILY HYDROLASE, PUTATIVE (AFU_ORTHOLOGUE AFUA_2G16580)-RELATED"/>
    <property type="match status" value="1"/>
</dbReference>
<dbReference type="Proteomes" id="UP000266258">
    <property type="component" value="Unassembled WGS sequence"/>
</dbReference>
<protein>
    <recommendedName>
        <fullName evidence="2">Xaa-Pro dipeptidyl-peptidase-like domain-containing protein</fullName>
    </recommendedName>
</protein>
<feature type="signal peptide" evidence="1">
    <location>
        <begin position="1"/>
        <end position="21"/>
    </location>
</feature>
<comment type="caution">
    <text evidence="3">The sequence shown here is derived from an EMBL/GenBank/DDBJ whole genome shotgun (WGS) entry which is preliminary data.</text>
</comment>
<dbReference type="AlphaFoldDB" id="A0A3A1Y9N3"/>
<dbReference type="Gene3D" id="1.10.10.800">
    <property type="match status" value="1"/>
</dbReference>
<dbReference type="Gene3D" id="3.40.50.1820">
    <property type="entry name" value="alpha/beta hydrolase"/>
    <property type="match status" value="1"/>
</dbReference>
<reference evidence="3 4" key="1">
    <citation type="submission" date="2017-08" db="EMBL/GenBank/DDBJ databases">
        <title>Reclassification of Bisgaard taxon 37 and 44.</title>
        <authorList>
            <person name="Christensen H."/>
        </authorList>
    </citation>
    <scope>NUCLEOTIDE SEQUENCE [LARGE SCALE GENOMIC DNA]</scope>
    <source>
        <strain evidence="3 4">B96_4</strain>
    </source>
</reference>
<evidence type="ECO:0000256" key="1">
    <source>
        <dbReference type="SAM" id="SignalP"/>
    </source>
</evidence>
<dbReference type="EMBL" id="NRJH01000003">
    <property type="protein sequence ID" value="RIY34036.1"/>
    <property type="molecule type" value="Genomic_DNA"/>
</dbReference>
<gene>
    <name evidence="3" type="ORF">CJP74_00190</name>
</gene>
<name>A0A3A1Y9N3_9GAMM</name>